<organism evidence="1 2">
    <name type="scientific">Rattus norvegicus</name>
    <name type="common">Rat</name>
    <dbReference type="NCBI Taxonomy" id="10116"/>
    <lineage>
        <taxon>Eukaryota</taxon>
        <taxon>Metazoa</taxon>
        <taxon>Chordata</taxon>
        <taxon>Craniata</taxon>
        <taxon>Vertebrata</taxon>
        <taxon>Euteleostomi</taxon>
        <taxon>Mammalia</taxon>
        <taxon>Eutheria</taxon>
        <taxon>Euarchontoglires</taxon>
        <taxon>Glires</taxon>
        <taxon>Rodentia</taxon>
        <taxon>Myomorpha</taxon>
        <taxon>Muroidea</taxon>
        <taxon>Muridae</taxon>
        <taxon>Murinae</taxon>
        <taxon>Rattus</taxon>
    </lineage>
</organism>
<evidence type="ECO:0000313" key="2">
    <source>
        <dbReference type="Proteomes" id="UP000234681"/>
    </source>
</evidence>
<dbReference type="EMBL" id="CH473971">
    <property type="protein sequence ID" value="EDM14577.1"/>
    <property type="molecule type" value="Genomic_DNA"/>
</dbReference>
<dbReference type="AlphaFoldDB" id="A6IXE6"/>
<name>A6IXE6_RAT</name>
<accession>A6IXE6</accession>
<proteinExistence type="predicted"/>
<evidence type="ECO:0000313" key="1">
    <source>
        <dbReference type="EMBL" id="EDM14577.1"/>
    </source>
</evidence>
<dbReference type="Proteomes" id="UP000234681">
    <property type="component" value="Chromosome 18"/>
</dbReference>
<protein>
    <submittedName>
        <fullName evidence="1">RCG46745</fullName>
    </submittedName>
</protein>
<gene>
    <name evidence="1" type="ORF">rCG_46745</name>
</gene>
<reference evidence="2" key="1">
    <citation type="submission" date="2005-09" db="EMBL/GenBank/DDBJ databases">
        <authorList>
            <person name="Mural R.J."/>
            <person name="Li P.W."/>
            <person name="Adams M.D."/>
            <person name="Amanatides P.G."/>
            <person name="Baden-Tillson H."/>
            <person name="Barnstead M."/>
            <person name="Chin S.H."/>
            <person name="Dew I."/>
            <person name="Evans C.A."/>
            <person name="Ferriera S."/>
            <person name="Flanigan M."/>
            <person name="Fosler C."/>
            <person name="Glodek A."/>
            <person name="Gu Z."/>
            <person name="Holt R.A."/>
            <person name="Jennings D."/>
            <person name="Kraft C.L."/>
            <person name="Lu F."/>
            <person name="Nguyen T."/>
            <person name="Nusskern D.R."/>
            <person name="Pfannkoch C.M."/>
            <person name="Sitter C."/>
            <person name="Sutton G.G."/>
            <person name="Venter J.C."/>
            <person name="Wang Z."/>
            <person name="Woodage T."/>
            <person name="Zheng X.H."/>
            <person name="Zhong F."/>
        </authorList>
    </citation>
    <scope>NUCLEOTIDE SEQUENCE [LARGE SCALE GENOMIC DNA]</scope>
    <source>
        <strain>BN</strain>
        <strain evidence="2">Sprague-Dawley</strain>
    </source>
</reference>
<sequence length="78" mass="8677">MLEAARHITSNSQKTSVCSGTRLPSPFCSLEWHCPHLSLQARRLKHGRDLSTWQLCEEAAVGPSLSSHPAQPYGYNFP</sequence>